<dbReference type="InterPro" id="IPR026030">
    <property type="entry name" value="Pur-cyt_permease_Fcy2/21/22"/>
</dbReference>
<feature type="transmembrane region" description="Helical" evidence="8">
    <location>
        <begin position="237"/>
        <end position="260"/>
    </location>
</feature>
<evidence type="ECO:0000256" key="3">
    <source>
        <dbReference type="ARBA" id="ARBA00022448"/>
    </source>
</evidence>
<dbReference type="RefSeq" id="WP_064257541.1">
    <property type="nucleotide sequence ID" value="NZ_CP132970.1"/>
</dbReference>
<evidence type="ECO:0000256" key="7">
    <source>
        <dbReference type="PIRNR" id="PIRNR002744"/>
    </source>
</evidence>
<evidence type="ECO:0000256" key="5">
    <source>
        <dbReference type="ARBA" id="ARBA00022989"/>
    </source>
</evidence>
<feature type="transmembrane region" description="Helical" evidence="8">
    <location>
        <begin position="31"/>
        <end position="52"/>
    </location>
</feature>
<keyword evidence="3 7" id="KW-0813">Transport</keyword>
<dbReference type="EMBL" id="CP132970">
    <property type="protein sequence ID" value="XBW03052.1"/>
    <property type="molecule type" value="Genomic_DNA"/>
</dbReference>
<dbReference type="GO" id="GO:0022857">
    <property type="term" value="F:transmembrane transporter activity"/>
    <property type="evidence" value="ECO:0007669"/>
    <property type="project" value="InterPro"/>
</dbReference>
<gene>
    <name evidence="9" type="ORF">RBB84_17365</name>
</gene>
<feature type="transmembrane region" description="Helical" evidence="8">
    <location>
        <begin position="98"/>
        <end position="125"/>
    </location>
</feature>
<dbReference type="PANTHER" id="PTHR31806">
    <property type="entry name" value="PURINE-CYTOSINE PERMEASE FCY2-RELATED"/>
    <property type="match status" value="1"/>
</dbReference>
<name>A0AAU7UV11_9NOCA</name>
<evidence type="ECO:0000256" key="1">
    <source>
        <dbReference type="ARBA" id="ARBA00004141"/>
    </source>
</evidence>
<sequence length="467" mass="49455">MTANETTSLIEDLTIQPVPESRRTGSARHLFSVWFGVQIMPLTLVMGVLAPTVYGLDVATGIAAIIVGNLIGAVFMALHSVQGAKLGVPQMIQARGQFGMYGSLLVLVVVIMMYLGFLASIIVLARDTLVALVPGLNPTVALLLTTLLTLVAVIFGYEFIHRLNRILLALFALAVVLIAVYTAIAGGSGSVASMDTGFSLIGFLGMTSIAATWQIAYSPYVSDYSRYLPVNTPSSSAFMYTYFGAVLGAIPVMILGSLLVSVAGGDGTVSQLVDLMPGPVAVFVLVMLFLGALDAAVINLYGPSLCTLTFVQTFRPTWSPGASARNAVATATAAVAFFVALLFADNFLVNYSNFIHFLMCLLIPWSVVNLVDYYVIAKGEYDVESFSDPKAGYGAFNVPALVTYAVGFIIQMPFMSGAFFTGSVAAAMNGVDLSWLVGSIASFVLYLVLLQLNSRNKSTSAPTYASA</sequence>
<evidence type="ECO:0000256" key="8">
    <source>
        <dbReference type="SAM" id="Phobius"/>
    </source>
</evidence>
<evidence type="ECO:0000313" key="9">
    <source>
        <dbReference type="EMBL" id="XBW03052.1"/>
    </source>
</evidence>
<dbReference type="Pfam" id="PF02133">
    <property type="entry name" value="Transp_cyt_pur"/>
    <property type="match status" value="1"/>
</dbReference>
<keyword evidence="5 8" id="KW-1133">Transmembrane helix</keyword>
<feature type="transmembrane region" description="Helical" evidence="8">
    <location>
        <begin position="323"/>
        <end position="343"/>
    </location>
</feature>
<dbReference type="AlphaFoldDB" id="A0AAU7UV11"/>
<evidence type="ECO:0000256" key="4">
    <source>
        <dbReference type="ARBA" id="ARBA00022692"/>
    </source>
</evidence>
<protein>
    <submittedName>
        <fullName evidence="9">Cytosine permease</fullName>
    </submittedName>
</protein>
<feature type="transmembrane region" description="Helical" evidence="8">
    <location>
        <begin position="140"/>
        <end position="159"/>
    </location>
</feature>
<evidence type="ECO:0000256" key="2">
    <source>
        <dbReference type="ARBA" id="ARBA00008974"/>
    </source>
</evidence>
<feature type="transmembrane region" description="Helical" evidence="8">
    <location>
        <begin position="58"/>
        <end position="78"/>
    </location>
</feature>
<comment type="subcellular location">
    <subcellularLocation>
        <location evidence="1">Membrane</location>
        <topology evidence="1">Multi-pass membrane protein</topology>
    </subcellularLocation>
</comment>
<keyword evidence="6 7" id="KW-0472">Membrane</keyword>
<reference evidence="9" key="1">
    <citation type="submission" date="2023-08" db="EMBL/GenBank/DDBJ databases">
        <title>The novel hydrolase IpcH responsible for the initial isoprocarb degradation step in Rhodococcus sp. D-6.</title>
        <authorList>
            <person name="Zhu Q."/>
        </authorList>
    </citation>
    <scope>NUCLEOTIDE SEQUENCE</scope>
    <source>
        <strain evidence="9">D-6</strain>
    </source>
</reference>
<organism evidence="9">
    <name type="scientific">Rhodococcus sp. D-6</name>
    <dbReference type="NCBI Taxonomy" id="1387842"/>
    <lineage>
        <taxon>Bacteria</taxon>
        <taxon>Bacillati</taxon>
        <taxon>Actinomycetota</taxon>
        <taxon>Actinomycetes</taxon>
        <taxon>Mycobacteriales</taxon>
        <taxon>Nocardiaceae</taxon>
        <taxon>Rhodococcus</taxon>
    </lineage>
</organism>
<feature type="transmembrane region" description="Helical" evidence="8">
    <location>
        <begin position="196"/>
        <end position="216"/>
    </location>
</feature>
<evidence type="ECO:0000256" key="6">
    <source>
        <dbReference type="ARBA" id="ARBA00023136"/>
    </source>
</evidence>
<dbReference type="KEGG" id="rhox:RBB84_17365"/>
<comment type="similarity">
    <text evidence="2 7">Belongs to the purine-cytosine permease (2.A.39) family.</text>
</comment>
<dbReference type="PANTHER" id="PTHR31806:SF1">
    <property type="entry name" value="PURINE-CYTOSINE PERMEASE FCY2-RELATED"/>
    <property type="match status" value="1"/>
</dbReference>
<dbReference type="PIRSF" id="PIRSF002744">
    <property type="entry name" value="Pur-cyt_permease"/>
    <property type="match status" value="1"/>
</dbReference>
<dbReference type="Gene3D" id="1.10.4160.10">
    <property type="entry name" value="Hydantoin permease"/>
    <property type="match status" value="1"/>
</dbReference>
<feature type="transmembrane region" description="Helical" evidence="8">
    <location>
        <begin position="355"/>
        <end position="375"/>
    </location>
</feature>
<feature type="transmembrane region" description="Helical" evidence="8">
    <location>
        <begin position="280"/>
        <end position="302"/>
    </location>
</feature>
<dbReference type="GO" id="GO:0005886">
    <property type="term" value="C:plasma membrane"/>
    <property type="evidence" value="ECO:0007669"/>
    <property type="project" value="TreeGrafter"/>
</dbReference>
<proteinExistence type="inferred from homology"/>
<feature type="transmembrane region" description="Helical" evidence="8">
    <location>
        <begin position="396"/>
        <end position="421"/>
    </location>
</feature>
<feature type="transmembrane region" description="Helical" evidence="8">
    <location>
        <begin position="166"/>
        <end position="184"/>
    </location>
</feature>
<accession>A0AAU7UV11</accession>
<keyword evidence="4 8" id="KW-0812">Transmembrane</keyword>
<dbReference type="InterPro" id="IPR001248">
    <property type="entry name" value="Pur-cyt_permease"/>
</dbReference>
<feature type="transmembrane region" description="Helical" evidence="8">
    <location>
        <begin position="433"/>
        <end position="452"/>
    </location>
</feature>